<evidence type="ECO:0000256" key="1">
    <source>
        <dbReference type="SAM" id="MobiDB-lite"/>
    </source>
</evidence>
<dbReference type="OrthoDB" id="424974at2759"/>
<gene>
    <name evidence="3" type="ORF">PPNO1_LOCUS8509</name>
</gene>
<reference evidence="3" key="1">
    <citation type="submission" date="2022-11" db="EMBL/GenBank/DDBJ databases">
        <authorList>
            <person name="Scott C."/>
            <person name="Bruce N."/>
        </authorList>
    </citation>
    <scope>NUCLEOTIDE SEQUENCE</scope>
</reference>
<keyword evidence="2" id="KW-0472">Membrane</keyword>
<feature type="compositionally biased region" description="Polar residues" evidence="1">
    <location>
        <begin position="101"/>
        <end position="119"/>
    </location>
</feature>
<keyword evidence="2" id="KW-1133">Transmembrane helix</keyword>
<dbReference type="CDD" id="cd12148">
    <property type="entry name" value="fungal_TF_MHR"/>
    <property type="match status" value="1"/>
</dbReference>
<dbReference type="Proteomes" id="UP000838763">
    <property type="component" value="Unassembled WGS sequence"/>
</dbReference>
<sequence>MRRGVRSHGGELILSVQRATVEHATGAWWYTLFYLMTSAIILILTECTPSLNRLLDEGELDASWERCLDTLKVLGQNYSLARHYLHALTVLRQRSLAKYSGQPQETRPNAGRTPQSSDGDNGIDGDMSHAVTDEWSRTYTEAGLDHSVFPMNWDLDLENLLPVSTTFGPDGFGYNMPNILDH</sequence>
<feature type="region of interest" description="Disordered" evidence="1">
    <location>
        <begin position="99"/>
        <end position="127"/>
    </location>
</feature>
<evidence type="ECO:0000313" key="3">
    <source>
        <dbReference type="EMBL" id="CAI4218938.1"/>
    </source>
</evidence>
<keyword evidence="4" id="KW-1185">Reference proteome</keyword>
<comment type="caution">
    <text evidence="3">The sequence shown here is derived from an EMBL/GenBank/DDBJ whole genome shotgun (WGS) entry which is preliminary data.</text>
</comment>
<dbReference type="AlphaFoldDB" id="A0A9P1MFM6"/>
<name>A0A9P1MFM6_9PEZI</name>
<accession>A0A9P1MFM6</accession>
<dbReference type="EMBL" id="CALLCH030000019">
    <property type="protein sequence ID" value="CAI4218938.1"/>
    <property type="molecule type" value="Genomic_DNA"/>
</dbReference>
<proteinExistence type="predicted"/>
<evidence type="ECO:0000313" key="4">
    <source>
        <dbReference type="Proteomes" id="UP000838763"/>
    </source>
</evidence>
<keyword evidence="2" id="KW-0812">Transmembrane</keyword>
<feature type="transmembrane region" description="Helical" evidence="2">
    <location>
        <begin position="27"/>
        <end position="45"/>
    </location>
</feature>
<evidence type="ECO:0000256" key="2">
    <source>
        <dbReference type="SAM" id="Phobius"/>
    </source>
</evidence>
<organism evidence="3 4">
    <name type="scientific">Parascedosporium putredinis</name>
    <dbReference type="NCBI Taxonomy" id="1442378"/>
    <lineage>
        <taxon>Eukaryota</taxon>
        <taxon>Fungi</taxon>
        <taxon>Dikarya</taxon>
        <taxon>Ascomycota</taxon>
        <taxon>Pezizomycotina</taxon>
        <taxon>Sordariomycetes</taxon>
        <taxon>Hypocreomycetidae</taxon>
        <taxon>Microascales</taxon>
        <taxon>Microascaceae</taxon>
        <taxon>Parascedosporium</taxon>
    </lineage>
</organism>
<protein>
    <submittedName>
        <fullName evidence="3">Uncharacterized protein</fullName>
    </submittedName>
</protein>